<feature type="transmembrane region" description="Helical" evidence="1">
    <location>
        <begin position="65"/>
        <end position="84"/>
    </location>
</feature>
<keyword evidence="3" id="KW-1185">Reference proteome</keyword>
<keyword evidence="1" id="KW-1133">Transmembrane helix</keyword>
<keyword evidence="1" id="KW-0472">Membrane</keyword>
<comment type="caution">
    <text evidence="2">The sequence shown here is derived from an EMBL/GenBank/DDBJ whole genome shotgun (WGS) entry which is preliminary data.</text>
</comment>
<evidence type="ECO:0000313" key="3">
    <source>
        <dbReference type="Proteomes" id="UP000235616"/>
    </source>
</evidence>
<feature type="transmembrane region" description="Helical" evidence="1">
    <location>
        <begin position="16"/>
        <end position="36"/>
    </location>
</feature>
<gene>
    <name evidence="2" type="ORF">C0Z18_09720</name>
</gene>
<name>A0A2N7VUH8_9BURK</name>
<keyword evidence="1" id="KW-0812">Transmembrane</keyword>
<feature type="transmembrane region" description="Helical" evidence="1">
    <location>
        <begin position="148"/>
        <end position="169"/>
    </location>
</feature>
<protein>
    <submittedName>
        <fullName evidence="2">Uncharacterized protein</fullName>
    </submittedName>
</protein>
<evidence type="ECO:0000256" key="1">
    <source>
        <dbReference type="SAM" id="Phobius"/>
    </source>
</evidence>
<dbReference type="EMBL" id="PNYA01000007">
    <property type="protein sequence ID" value="PMS20808.1"/>
    <property type="molecule type" value="Genomic_DNA"/>
</dbReference>
<proteinExistence type="predicted"/>
<dbReference type="OrthoDB" id="9128137at2"/>
<dbReference type="RefSeq" id="WP_102645189.1">
    <property type="nucleotide sequence ID" value="NZ_PNYA01000007.1"/>
</dbReference>
<feature type="transmembrane region" description="Helical" evidence="1">
    <location>
        <begin position="175"/>
        <end position="197"/>
    </location>
</feature>
<sequence length="231" mass="25691">MAENTLDKVKEQCLELVLNIIPMSQVGFVFVTAVVVKRMSEQHARSAFDALTNLGIRNMFGPDSGMFWTVDILNIGACFFLALLNARVIKAALRHSFKSSRISGKLEHWIGAATSAITDLDKDERAPLRESIAAELEKRMKRYYAKRLLCEVLFSIPAVLVYTSAYLVALCHFKIAILNISWIECIVGAIGAILCFVSHRDSVRYALAKIVPLQVYLTATTGQVAFFIDAD</sequence>
<accession>A0A2N7VUH8</accession>
<evidence type="ECO:0000313" key="2">
    <source>
        <dbReference type="EMBL" id="PMS20808.1"/>
    </source>
</evidence>
<dbReference type="Proteomes" id="UP000235616">
    <property type="component" value="Unassembled WGS sequence"/>
</dbReference>
<organism evidence="2 3">
    <name type="scientific">Trinickia dabaoshanensis</name>
    <dbReference type="NCBI Taxonomy" id="564714"/>
    <lineage>
        <taxon>Bacteria</taxon>
        <taxon>Pseudomonadati</taxon>
        <taxon>Pseudomonadota</taxon>
        <taxon>Betaproteobacteria</taxon>
        <taxon>Burkholderiales</taxon>
        <taxon>Burkholderiaceae</taxon>
        <taxon>Trinickia</taxon>
    </lineage>
</organism>
<dbReference type="AlphaFoldDB" id="A0A2N7VUH8"/>
<reference evidence="2 3" key="1">
    <citation type="submission" date="2018-01" db="EMBL/GenBank/DDBJ databases">
        <title>Whole genome analyses suggest that Burkholderia sensu lato contains two further novel genera in the rhizoxinica-symbiotica group Mycetohabitans gen. nov., and Trinickia gen. nov.: implications for the evolution of diazotrophy and nodulation in the Burkholderiaceae.</title>
        <authorList>
            <person name="Estrada-de los Santos P."/>
            <person name="Palmer M."/>
            <person name="Chavez-Ramirez B."/>
            <person name="Beukes C."/>
            <person name="Steenkamp E.T."/>
            <person name="Hirsch A.M."/>
            <person name="Manyaka P."/>
            <person name="Maluk M."/>
            <person name="Lafos M."/>
            <person name="Crook M."/>
            <person name="Gross E."/>
            <person name="Simon M.F."/>
            <person name="Bueno dos Reis Junior F."/>
            <person name="Poole P.S."/>
            <person name="Venter S.N."/>
            <person name="James E.K."/>
        </authorList>
    </citation>
    <scope>NUCLEOTIDE SEQUENCE [LARGE SCALE GENOMIC DNA]</scope>
    <source>
        <strain evidence="2 3">GIMN1.004</strain>
    </source>
</reference>